<accession>A0A6G1HPK9</accession>
<protein>
    <recommendedName>
        <fullName evidence="2">F-box domain-containing protein</fullName>
    </recommendedName>
</protein>
<gene>
    <name evidence="3" type="ORF">EJ06DRAFT_523714</name>
</gene>
<dbReference type="InterPro" id="IPR001810">
    <property type="entry name" value="F-box_dom"/>
</dbReference>
<dbReference type="SMART" id="SM00256">
    <property type="entry name" value="FBOX"/>
    <property type="match status" value="1"/>
</dbReference>
<sequence>MTPNLSRLPFDIIYEIGKNLDVDDVVHLRSTCRSLKAYGDVTVLCKTVVENSVPYSLEARLAREEEISYDQALLRTYRRRQAERATDFVFGQGIICSVDINMMVQIDYIHESGHRRHFSLKDALDDLPITETDHGLWSLINVSHGILTLLFEDMAHQKWLLAYEISDVKPNEHWQPRLVITPRQIFGAQRLFVRNTDKYLFYGMHSVTGSHGHHEWIIRGISLDPNHGFNKKECNVDRYGPNSSIGIQLEDFPGADIGNTNAFLIHDGYFYAVSNCSSFNVIEVDWTSCYHCVRFSISDPDPEQVDTNRYLYRRQHYEGPIDDSWNDLTLQTSEHNPSLTIVEARREWYRGGSTQARTFYRTPMSFTPSTSPTTANPDSAFAPLADSHATFMTSPTRSPWHFHPEPLHPHAPDAPPHFILAHTKFRTYLAGANAFLELVADSTCCPSAAAPCLRLRTASRRPTPPDVGVLMANPKGKGKEPARTALPDVGDYEYSPVRLWPARGAGAAHGVMNKAREKAAWSHGEVFRGAADERCVVFLAAGEGGVGGRLVCLSFDNGAGVGRWNGLGEGGLVWGEDAGREERVKRNEVVEWGGEGLDEMEVGTYEYPDAESMEWEEVETLWRWGHE</sequence>
<dbReference type="EMBL" id="ML996702">
    <property type="protein sequence ID" value="KAF2397806.1"/>
    <property type="molecule type" value="Genomic_DNA"/>
</dbReference>
<dbReference type="OrthoDB" id="5359231at2759"/>
<dbReference type="SUPFAM" id="SSF81383">
    <property type="entry name" value="F-box domain"/>
    <property type="match status" value="1"/>
</dbReference>
<evidence type="ECO:0000313" key="3">
    <source>
        <dbReference type="EMBL" id="KAF2397806.1"/>
    </source>
</evidence>
<dbReference type="InterPro" id="IPR036047">
    <property type="entry name" value="F-box-like_dom_sf"/>
</dbReference>
<evidence type="ECO:0000313" key="4">
    <source>
        <dbReference type="Proteomes" id="UP000799640"/>
    </source>
</evidence>
<dbReference type="AlphaFoldDB" id="A0A6G1HPK9"/>
<feature type="domain" description="F-box" evidence="2">
    <location>
        <begin position="2"/>
        <end position="36"/>
    </location>
</feature>
<proteinExistence type="predicted"/>
<reference evidence="3" key="1">
    <citation type="journal article" date="2020" name="Stud. Mycol.">
        <title>101 Dothideomycetes genomes: a test case for predicting lifestyles and emergence of pathogens.</title>
        <authorList>
            <person name="Haridas S."/>
            <person name="Albert R."/>
            <person name="Binder M."/>
            <person name="Bloem J."/>
            <person name="Labutti K."/>
            <person name="Salamov A."/>
            <person name="Andreopoulos B."/>
            <person name="Baker S."/>
            <person name="Barry K."/>
            <person name="Bills G."/>
            <person name="Bluhm B."/>
            <person name="Cannon C."/>
            <person name="Castanera R."/>
            <person name="Culley D."/>
            <person name="Daum C."/>
            <person name="Ezra D."/>
            <person name="Gonzalez J."/>
            <person name="Henrissat B."/>
            <person name="Kuo A."/>
            <person name="Liang C."/>
            <person name="Lipzen A."/>
            <person name="Lutzoni F."/>
            <person name="Magnuson J."/>
            <person name="Mondo S."/>
            <person name="Nolan M."/>
            <person name="Ohm R."/>
            <person name="Pangilinan J."/>
            <person name="Park H.-J."/>
            <person name="Ramirez L."/>
            <person name="Alfaro M."/>
            <person name="Sun H."/>
            <person name="Tritt A."/>
            <person name="Yoshinaga Y."/>
            <person name="Zwiers L.-H."/>
            <person name="Turgeon B."/>
            <person name="Goodwin S."/>
            <person name="Spatafora J."/>
            <person name="Crous P."/>
            <person name="Grigoriev I."/>
        </authorList>
    </citation>
    <scope>NUCLEOTIDE SEQUENCE</scope>
    <source>
        <strain evidence="3">CBS 262.69</strain>
    </source>
</reference>
<keyword evidence="4" id="KW-1185">Reference proteome</keyword>
<name>A0A6G1HPK9_9PEZI</name>
<dbReference type="PROSITE" id="PS50181">
    <property type="entry name" value="FBOX"/>
    <property type="match status" value="1"/>
</dbReference>
<evidence type="ECO:0000256" key="1">
    <source>
        <dbReference type="SAM" id="MobiDB-lite"/>
    </source>
</evidence>
<dbReference type="Proteomes" id="UP000799640">
    <property type="component" value="Unassembled WGS sequence"/>
</dbReference>
<evidence type="ECO:0000259" key="2">
    <source>
        <dbReference type="PROSITE" id="PS50181"/>
    </source>
</evidence>
<feature type="region of interest" description="Disordered" evidence="1">
    <location>
        <begin position="464"/>
        <end position="484"/>
    </location>
</feature>
<organism evidence="3 4">
    <name type="scientific">Trichodelitschia bisporula</name>
    <dbReference type="NCBI Taxonomy" id="703511"/>
    <lineage>
        <taxon>Eukaryota</taxon>
        <taxon>Fungi</taxon>
        <taxon>Dikarya</taxon>
        <taxon>Ascomycota</taxon>
        <taxon>Pezizomycotina</taxon>
        <taxon>Dothideomycetes</taxon>
        <taxon>Dothideomycetes incertae sedis</taxon>
        <taxon>Phaeotrichales</taxon>
        <taxon>Phaeotrichaceae</taxon>
        <taxon>Trichodelitschia</taxon>
    </lineage>
</organism>